<dbReference type="SUPFAM" id="SSF55821">
    <property type="entry name" value="YrdC/RibB"/>
    <property type="match status" value="1"/>
</dbReference>
<keyword evidence="6" id="KW-0862">Zinc</keyword>
<reference evidence="12 13" key="1">
    <citation type="submission" date="2018-11" db="EMBL/GenBank/DDBJ databases">
        <title>Genomic Encyclopedia of Type Strains, Phase IV (KMG-IV): sequencing the most valuable type-strain genomes for metagenomic binning, comparative biology and taxonomic classification.</title>
        <authorList>
            <person name="Goeker M."/>
        </authorList>
    </citation>
    <scope>NUCLEOTIDE SEQUENCE [LARGE SCALE GENOMIC DNA]</scope>
    <source>
        <strain evidence="12 13">DSM 100275</strain>
    </source>
</reference>
<dbReference type="InterPro" id="IPR004421">
    <property type="entry name" value="Carbamoyltransferase_HypF"/>
</dbReference>
<dbReference type="Pfam" id="PF17788">
    <property type="entry name" value="HypF_C"/>
    <property type="match status" value="1"/>
</dbReference>
<gene>
    <name evidence="12" type="ORF">EDC57_1730</name>
</gene>
<protein>
    <recommendedName>
        <fullName evidence="8">Carbamoyltransferase HypF</fullName>
        <ecNumber evidence="8">6.2.-.-</ecNumber>
    </recommendedName>
</protein>
<keyword evidence="9" id="KW-0378">Hydrolase</keyword>
<dbReference type="AlphaFoldDB" id="A0A3N1Y1Y5"/>
<evidence type="ECO:0000256" key="1">
    <source>
        <dbReference type="ARBA" id="ARBA00004711"/>
    </source>
</evidence>
<evidence type="ECO:0000256" key="3">
    <source>
        <dbReference type="ARBA" id="ARBA00022598"/>
    </source>
</evidence>
<dbReference type="NCBIfam" id="TIGR00143">
    <property type="entry name" value="hypF"/>
    <property type="match status" value="1"/>
</dbReference>
<dbReference type="InterPro" id="IPR006070">
    <property type="entry name" value="Sua5-like_dom"/>
</dbReference>
<dbReference type="EMBL" id="RJVI01000002">
    <property type="protein sequence ID" value="ROR32528.1"/>
    <property type="molecule type" value="Genomic_DNA"/>
</dbReference>
<dbReference type="InterPro" id="IPR051060">
    <property type="entry name" value="Carbamoyltrans_HypF-like"/>
</dbReference>
<evidence type="ECO:0000256" key="8">
    <source>
        <dbReference type="PIRNR" id="PIRNR006256"/>
    </source>
</evidence>
<evidence type="ECO:0000256" key="2">
    <source>
        <dbReference type="ARBA" id="ARBA00008097"/>
    </source>
</evidence>
<comment type="catalytic activity">
    <reaction evidence="9">
        <text>an acyl phosphate + H2O = a carboxylate + phosphate + H(+)</text>
        <dbReference type="Rhea" id="RHEA:14965"/>
        <dbReference type="ChEBI" id="CHEBI:15377"/>
        <dbReference type="ChEBI" id="CHEBI:15378"/>
        <dbReference type="ChEBI" id="CHEBI:29067"/>
        <dbReference type="ChEBI" id="CHEBI:43474"/>
        <dbReference type="ChEBI" id="CHEBI:59918"/>
        <dbReference type="EC" id="3.6.1.7"/>
    </reaction>
</comment>
<name>A0A3N1Y1Y5_9GAMM</name>
<dbReference type="PROSITE" id="PS00150">
    <property type="entry name" value="ACYLPHOSPHATASE_1"/>
    <property type="match status" value="1"/>
</dbReference>
<dbReference type="GO" id="GO:0016874">
    <property type="term" value="F:ligase activity"/>
    <property type="evidence" value="ECO:0007669"/>
    <property type="project" value="UniProtKB-UniRule"/>
</dbReference>
<evidence type="ECO:0000256" key="9">
    <source>
        <dbReference type="PROSITE-ProRule" id="PRU00520"/>
    </source>
</evidence>
<dbReference type="Gene3D" id="3.30.110.120">
    <property type="match status" value="1"/>
</dbReference>
<sequence>MDRAAAAGLSAATDAAPARRAERLRVRGSVQGVGFRPHVWHLARELGIAGWVRNDGDGVLIHAEGAGEALDRFAARVVAEAPSLATVAALERRRAQPEGHEGFVIAASGPGRVRTGIPADVATCPRCLAELFDPADRRYRHPFINCTQCGPRFTITGALPYDRAQTSMAAFPMCPDCAAEYRDPGNRRFHAQPNACPRCGPRLRLVGADGGETGGDPVAAAWALLEAGAIVAVKGLGGYHLACRADDAGAVARLRARKRRPARPFAVMVLNAASAARWAEVDAAGRRWLEDRRRPIVLLPKAPGCDAELAGVAPGVAWLGAMLPYTPVHYLLFHEAAGRPEGTAWLGRPLPLALVMTSANPGGEPLVIGDEEARERLAGIADAFLVHDRVILVRADDSLLRPEPDGARLLRRGRGWTPEPVPLGAGGPSVLALGAHLKNAPCLTRGEEAFPAQHVGDLDSRAARLALAEAATHLMRVLAVRPEAVVHDLHPDYASTALARRLAAELGVGCWAVQHHHAHVGAVCAEHGAAGPVVGIAADGVGLGTDGAAWGGELLWVHGARWRRLGALVPLPLPGGDAAAREPWRMAAAVLHRLGRGGEIARRFPGPAAEAVAAMLARGVRCPPTTSLGRLFDAAAALLGLCLHSSYEGQAAMALEALARRAVPRPPLPDGFRTTPAGLDLLPLLQWLAGRPARDAEAAAVFHATVAEALARWAAAAAREAGAGTVALGGGCMANALLAAALRARLEAQGLAVLEARAVPAGDGGLALGQAWIVRDALRRGMEPGPVVPEGGFACA</sequence>
<dbReference type="EC" id="6.2.-.-" evidence="8"/>
<dbReference type="InterPro" id="IPR011125">
    <property type="entry name" value="Znf_HypF"/>
</dbReference>
<dbReference type="PROSITE" id="PS51163">
    <property type="entry name" value="YRDC"/>
    <property type="match status" value="1"/>
</dbReference>
<accession>A0A3N1Y1Y5</accession>
<evidence type="ECO:0000256" key="7">
    <source>
        <dbReference type="ARBA" id="ARBA00048220"/>
    </source>
</evidence>
<keyword evidence="13" id="KW-1185">Reference proteome</keyword>
<comment type="caution">
    <text evidence="12">The sequence shown here is derived from an EMBL/GenBank/DDBJ whole genome shotgun (WGS) entry which is preliminary data.</text>
</comment>
<dbReference type="GO" id="GO:0016743">
    <property type="term" value="F:carboxyl- or carbamoyltransferase activity"/>
    <property type="evidence" value="ECO:0007669"/>
    <property type="project" value="UniProtKB-UniRule"/>
</dbReference>
<evidence type="ECO:0000313" key="13">
    <source>
        <dbReference type="Proteomes" id="UP000276634"/>
    </source>
</evidence>
<dbReference type="Pfam" id="PF22521">
    <property type="entry name" value="HypF_C_2"/>
    <property type="match status" value="1"/>
</dbReference>
<feature type="domain" description="Acylphosphatase-like" evidence="10">
    <location>
        <begin position="21"/>
        <end position="107"/>
    </location>
</feature>
<dbReference type="InterPro" id="IPR017945">
    <property type="entry name" value="DHBP_synth_RibB-like_a/b_dom"/>
</dbReference>
<dbReference type="InterPro" id="IPR036046">
    <property type="entry name" value="Acylphosphatase-like_dom_sf"/>
</dbReference>
<dbReference type="InterPro" id="IPR017968">
    <property type="entry name" value="Acylphosphatase_CS"/>
</dbReference>
<feature type="active site" evidence="9">
    <location>
        <position position="36"/>
    </location>
</feature>
<comment type="catalytic activity">
    <reaction evidence="7 8">
        <text>C-terminal L-cysteinyl-[HypE protein] + carbamoyl phosphate + ATP + H2O = C-terminal S-carboxamide-L-cysteinyl-[HypE protein] + AMP + phosphate + diphosphate + H(+)</text>
        <dbReference type="Rhea" id="RHEA:55636"/>
        <dbReference type="Rhea" id="RHEA-COMP:14247"/>
        <dbReference type="Rhea" id="RHEA-COMP:14392"/>
        <dbReference type="ChEBI" id="CHEBI:15377"/>
        <dbReference type="ChEBI" id="CHEBI:15378"/>
        <dbReference type="ChEBI" id="CHEBI:30616"/>
        <dbReference type="ChEBI" id="CHEBI:33019"/>
        <dbReference type="ChEBI" id="CHEBI:43474"/>
        <dbReference type="ChEBI" id="CHEBI:58228"/>
        <dbReference type="ChEBI" id="CHEBI:76913"/>
        <dbReference type="ChEBI" id="CHEBI:139126"/>
        <dbReference type="ChEBI" id="CHEBI:456215"/>
    </reaction>
</comment>
<dbReference type="Gene3D" id="3.30.420.360">
    <property type="match status" value="1"/>
</dbReference>
<dbReference type="InterPro" id="IPR001792">
    <property type="entry name" value="Acylphosphatase-like_dom"/>
</dbReference>
<dbReference type="Pfam" id="PF01300">
    <property type="entry name" value="Sua5_yciO_yrdC"/>
    <property type="match status" value="1"/>
</dbReference>
<evidence type="ECO:0000313" key="12">
    <source>
        <dbReference type="EMBL" id="ROR32528.1"/>
    </source>
</evidence>
<dbReference type="SUPFAM" id="SSF54975">
    <property type="entry name" value="Acylphosphatase/BLUF domain-like"/>
    <property type="match status" value="1"/>
</dbReference>
<dbReference type="Pfam" id="PF07503">
    <property type="entry name" value="zf-HYPF"/>
    <property type="match status" value="2"/>
</dbReference>
<dbReference type="GO" id="GO:0051604">
    <property type="term" value="P:protein maturation"/>
    <property type="evidence" value="ECO:0007669"/>
    <property type="project" value="TreeGrafter"/>
</dbReference>
<feature type="active site" evidence="9">
    <location>
        <position position="54"/>
    </location>
</feature>
<organism evidence="12 13">
    <name type="scientific">Inmirania thermothiophila</name>
    <dbReference type="NCBI Taxonomy" id="1750597"/>
    <lineage>
        <taxon>Bacteria</taxon>
        <taxon>Pseudomonadati</taxon>
        <taxon>Pseudomonadota</taxon>
        <taxon>Gammaproteobacteria</taxon>
        <taxon>Chromatiales</taxon>
        <taxon>Ectothiorhodospiraceae</taxon>
        <taxon>Inmirania</taxon>
    </lineage>
</organism>
<dbReference type="Pfam" id="PF00708">
    <property type="entry name" value="Acylphosphatase"/>
    <property type="match status" value="1"/>
</dbReference>
<comment type="similarity">
    <text evidence="2 8">Belongs to the carbamoyltransferase HypF family.</text>
</comment>
<dbReference type="InterPro" id="IPR041440">
    <property type="entry name" value="HypF_C"/>
</dbReference>
<dbReference type="GO" id="GO:0003998">
    <property type="term" value="F:acylphosphatase activity"/>
    <property type="evidence" value="ECO:0007669"/>
    <property type="project" value="UniProtKB-EC"/>
</dbReference>
<evidence type="ECO:0000259" key="11">
    <source>
        <dbReference type="PROSITE" id="PS51163"/>
    </source>
</evidence>
<comment type="pathway">
    <text evidence="1 8">Protein modification; [NiFe] hydrogenase maturation.</text>
</comment>
<keyword evidence="3" id="KW-0436">Ligase</keyword>
<dbReference type="Proteomes" id="UP000276634">
    <property type="component" value="Unassembled WGS sequence"/>
</dbReference>
<proteinExistence type="inferred from homology"/>
<dbReference type="Gene3D" id="3.90.870.50">
    <property type="match status" value="1"/>
</dbReference>
<keyword evidence="5" id="KW-0863">Zinc-finger</keyword>
<dbReference type="InterPro" id="IPR055128">
    <property type="entry name" value="HypF_C_2"/>
</dbReference>
<dbReference type="PANTHER" id="PTHR42959:SF1">
    <property type="entry name" value="CARBAMOYLTRANSFERASE HYPF"/>
    <property type="match status" value="1"/>
</dbReference>
<dbReference type="GO" id="GO:0008270">
    <property type="term" value="F:zinc ion binding"/>
    <property type="evidence" value="ECO:0007669"/>
    <property type="project" value="UniProtKB-KW"/>
</dbReference>
<dbReference type="Gene3D" id="3.30.420.40">
    <property type="match status" value="1"/>
</dbReference>
<feature type="domain" description="YrdC-like" evidence="11">
    <location>
        <begin position="215"/>
        <end position="415"/>
    </location>
</feature>
<dbReference type="PIRSF" id="PIRSF006256">
    <property type="entry name" value="CMPcnvr_hdrg_mat"/>
    <property type="match status" value="1"/>
</dbReference>
<comment type="function">
    <text evidence="8">Involved in the maturation of [NiFe] hydrogenases. Along with HypE, it catalyzes the synthesis of the CN ligands of the active site iron of [NiFe]-hydrogenases. HypF functions as a carbamoyl transferase using carbamoylphosphate as a substrate and transferring the carboxamido moiety in an ATP-dependent reaction to the thiolate of the C-terminal cysteine of HypE yielding a protein-S-carboxamide.</text>
</comment>
<dbReference type="GO" id="GO:0003725">
    <property type="term" value="F:double-stranded RNA binding"/>
    <property type="evidence" value="ECO:0007669"/>
    <property type="project" value="InterPro"/>
</dbReference>
<evidence type="ECO:0000256" key="5">
    <source>
        <dbReference type="ARBA" id="ARBA00022771"/>
    </source>
</evidence>
<evidence type="ECO:0000256" key="6">
    <source>
        <dbReference type="ARBA" id="ARBA00022833"/>
    </source>
</evidence>
<evidence type="ECO:0000259" key="10">
    <source>
        <dbReference type="PROSITE" id="PS51160"/>
    </source>
</evidence>
<dbReference type="PANTHER" id="PTHR42959">
    <property type="entry name" value="CARBAMOYLTRANSFERASE"/>
    <property type="match status" value="1"/>
</dbReference>
<dbReference type="PROSITE" id="PS51160">
    <property type="entry name" value="ACYLPHOSPHATASE_3"/>
    <property type="match status" value="1"/>
</dbReference>
<keyword evidence="4" id="KW-0479">Metal-binding</keyword>
<evidence type="ECO:0000256" key="4">
    <source>
        <dbReference type="ARBA" id="ARBA00022723"/>
    </source>
</evidence>
<dbReference type="UniPathway" id="UPA00335"/>